<accession>A0A1Q9CCD7</accession>
<dbReference type="EMBL" id="LSRX01001365">
    <property type="protein sequence ID" value="OLP80589.1"/>
    <property type="molecule type" value="Genomic_DNA"/>
</dbReference>
<evidence type="ECO:0000256" key="2">
    <source>
        <dbReference type="SAM" id="MobiDB-lite"/>
    </source>
</evidence>
<feature type="region of interest" description="Disordered" evidence="2">
    <location>
        <begin position="30"/>
        <end position="299"/>
    </location>
</feature>
<feature type="compositionally biased region" description="Acidic residues" evidence="2">
    <location>
        <begin position="409"/>
        <end position="418"/>
    </location>
</feature>
<name>A0A1Q9CCD7_SYMMI</name>
<evidence type="ECO:0000313" key="4">
    <source>
        <dbReference type="Proteomes" id="UP000186817"/>
    </source>
</evidence>
<feature type="region of interest" description="Disordered" evidence="2">
    <location>
        <begin position="390"/>
        <end position="434"/>
    </location>
</feature>
<keyword evidence="4" id="KW-1185">Reference proteome</keyword>
<comment type="caution">
    <text evidence="3">The sequence shown here is derived from an EMBL/GenBank/DDBJ whole genome shotgun (WGS) entry which is preliminary data.</text>
</comment>
<feature type="compositionally biased region" description="Acidic residues" evidence="2">
    <location>
        <begin position="124"/>
        <end position="141"/>
    </location>
</feature>
<feature type="compositionally biased region" description="Polar residues" evidence="2">
    <location>
        <begin position="395"/>
        <end position="405"/>
    </location>
</feature>
<gene>
    <name evidence="3" type="ORF">AK812_SmicGene38956</name>
</gene>
<feature type="compositionally biased region" description="Acidic residues" evidence="2">
    <location>
        <begin position="149"/>
        <end position="232"/>
    </location>
</feature>
<reference evidence="3 4" key="1">
    <citation type="submission" date="2016-02" db="EMBL/GenBank/DDBJ databases">
        <title>Genome analysis of coral dinoflagellate symbionts highlights evolutionary adaptations to a symbiotic lifestyle.</title>
        <authorList>
            <person name="Aranda M."/>
            <person name="Li Y."/>
            <person name="Liew Y.J."/>
            <person name="Baumgarten S."/>
            <person name="Simakov O."/>
            <person name="Wilson M."/>
            <person name="Piel J."/>
            <person name="Ashoor H."/>
            <person name="Bougouffa S."/>
            <person name="Bajic V.B."/>
            <person name="Ryu T."/>
            <person name="Ravasi T."/>
            <person name="Bayer T."/>
            <person name="Micklem G."/>
            <person name="Kim H."/>
            <person name="Bhak J."/>
            <person name="Lajeunesse T.C."/>
            <person name="Voolstra C.R."/>
        </authorList>
    </citation>
    <scope>NUCLEOTIDE SEQUENCE [LARGE SCALE GENOMIC DNA]</scope>
    <source>
        <strain evidence="3 4">CCMP2467</strain>
    </source>
</reference>
<evidence type="ECO:0000313" key="3">
    <source>
        <dbReference type="EMBL" id="OLP80589.1"/>
    </source>
</evidence>
<keyword evidence="1" id="KW-0175">Coiled coil</keyword>
<feature type="compositionally biased region" description="Basic and acidic residues" evidence="2">
    <location>
        <begin position="240"/>
        <end position="252"/>
    </location>
</feature>
<dbReference type="OrthoDB" id="447763at2759"/>
<dbReference type="AlphaFoldDB" id="A0A1Q9CCD7"/>
<feature type="compositionally biased region" description="Polar residues" evidence="2">
    <location>
        <begin position="52"/>
        <end position="66"/>
    </location>
</feature>
<evidence type="ECO:0000256" key="1">
    <source>
        <dbReference type="SAM" id="Coils"/>
    </source>
</evidence>
<protein>
    <submittedName>
        <fullName evidence="3">Uncharacterized protein</fullName>
    </submittedName>
</protein>
<organism evidence="3 4">
    <name type="scientific">Symbiodinium microadriaticum</name>
    <name type="common">Dinoflagellate</name>
    <name type="synonym">Zooxanthella microadriatica</name>
    <dbReference type="NCBI Taxonomy" id="2951"/>
    <lineage>
        <taxon>Eukaryota</taxon>
        <taxon>Sar</taxon>
        <taxon>Alveolata</taxon>
        <taxon>Dinophyceae</taxon>
        <taxon>Suessiales</taxon>
        <taxon>Symbiodiniaceae</taxon>
        <taxon>Symbiodinium</taxon>
    </lineage>
</organism>
<feature type="coiled-coil region" evidence="1">
    <location>
        <begin position="749"/>
        <end position="776"/>
    </location>
</feature>
<feature type="compositionally biased region" description="Acidic residues" evidence="2">
    <location>
        <begin position="264"/>
        <end position="276"/>
    </location>
</feature>
<dbReference type="Proteomes" id="UP000186817">
    <property type="component" value="Unassembled WGS sequence"/>
</dbReference>
<feature type="compositionally biased region" description="Basic and acidic residues" evidence="2">
    <location>
        <begin position="107"/>
        <end position="119"/>
    </location>
</feature>
<proteinExistence type="predicted"/>
<sequence length="798" mass="88067">MGQKGRGKGSGWWGASASWAAWEYSGWESWNWQDNRESTSSKGNGRKGRMGKSQSEAPDSSRQLADSSGKGNGLQQLRQEDAETAHRQAPGASERIDKQAAGDQEETYLRDRDSGKQDELGGPQDDEQLNDEAEEEDEEELPSEHDVEPSAEDVDAEEEEEEQELQEDGEEELQEEEEEEGEEQEREDEQEEGEEEDEEEDEDEEEEEEEPEEEEEEEEEDPEEEEELEETEFVNPPKGKGKDKGKGKELGKGKKGKTSKGALEEDSDELEDETGDEAIPLAKGSKGSTKGKVKGKGKDSGKAAGDLLDLCKCVHACQHVTHDRNIIGSAWLVRRPAFSASILECDSVREYTIWPVGDLAVDDRNSLTSLCCHDKYRFNMSRALVDVHPAEPTESDATPTASCKSFSDDAVDSDAEEDVTTKGKGKRSLAAKRPEKREAVSVAVSCPIEKSPPCQPVPPGGDANTNGMPDSIREAQALGGGIRASEPMVRRPEKEVENSTLAMLQALRTAKSVPGKELLRLIDEHSLSCEEYAEILPQAWSRVNKLTEALRTDLRGSGFKELPADAATQSGIFSEFLSSLGVATDLVQTQTQTTVLPSVTPLEPSEQAVELGVVLDHLEQGPAKALQAGRRLESELKELEAVEVEWMQLHMLLVAGEGYATTILRWGAKKSDRGPPCPLLLFLLVGRRAYVSAWLDKGQQAKRESIEDEVRAWFERAECLQRMGVIDNTYDIVRELHSRRADVAEVSHASFLRAQLQAVLHQLQAVENRLANLEQGPQGEQLPIVRLAVPDGAQLHLT</sequence>